<dbReference type="Gene3D" id="3.40.630.30">
    <property type="match status" value="1"/>
</dbReference>
<dbReference type="GO" id="GO:0016747">
    <property type="term" value="F:acyltransferase activity, transferring groups other than amino-acyl groups"/>
    <property type="evidence" value="ECO:0007669"/>
    <property type="project" value="InterPro"/>
</dbReference>
<organism evidence="4 5">
    <name type="scientific">Nocardioides scoriae</name>
    <dbReference type="NCBI Taxonomy" id="642780"/>
    <lineage>
        <taxon>Bacteria</taxon>
        <taxon>Bacillati</taxon>
        <taxon>Actinomycetota</taxon>
        <taxon>Actinomycetes</taxon>
        <taxon>Propionibacteriales</taxon>
        <taxon>Nocardioidaceae</taxon>
        <taxon>Nocardioides</taxon>
    </lineage>
</organism>
<dbReference type="AlphaFoldDB" id="A0A1H1P5V3"/>
<dbReference type="InterPro" id="IPR013653">
    <property type="entry name" value="GCN5-like_dom"/>
</dbReference>
<dbReference type="Pfam" id="PF08445">
    <property type="entry name" value="FR47"/>
    <property type="match status" value="1"/>
</dbReference>
<sequence length="233" mass="24866">MAVLDDPVGHALRGPHAHLARRRGSALGYHPDVSTFLAVPHDPTAAAWADLAALVGPGAVADLFSATATPPPTWTDVFAMDGVQLVGPTAGLARRDDGAVVELGAADVPAMLALARATRPGPFWERTRLMGTYLGIRDPSGRLVAMAGERLHPPGWTEVSAVCTTPEHRGRGLAARLVEEVAARVLERGERPFLHARRDNAGALRVYERLGFEVRREVTFRGFRTPADPTGPA</sequence>
<evidence type="ECO:0000256" key="2">
    <source>
        <dbReference type="ARBA" id="ARBA00023315"/>
    </source>
</evidence>
<dbReference type="Proteomes" id="UP000198859">
    <property type="component" value="Chromosome I"/>
</dbReference>
<gene>
    <name evidence="4" type="ORF">SAMN04488570_1052</name>
</gene>
<dbReference type="InterPro" id="IPR050680">
    <property type="entry name" value="YpeA/RimI_acetyltransf"/>
</dbReference>
<dbReference type="PANTHER" id="PTHR43420:SF3">
    <property type="entry name" value="N-ACETYLTRANSFERASE DOMAIN-CONTAINING PROTEIN"/>
    <property type="match status" value="1"/>
</dbReference>
<accession>A0A1H1P5V3</accession>
<evidence type="ECO:0000313" key="5">
    <source>
        <dbReference type="Proteomes" id="UP000198859"/>
    </source>
</evidence>
<feature type="domain" description="N-acetyltransferase" evidence="3">
    <location>
        <begin position="98"/>
        <end position="233"/>
    </location>
</feature>
<keyword evidence="5" id="KW-1185">Reference proteome</keyword>
<keyword evidence="2" id="KW-0012">Acyltransferase</keyword>
<dbReference type="SUPFAM" id="SSF55729">
    <property type="entry name" value="Acyl-CoA N-acyltransferases (Nat)"/>
    <property type="match status" value="1"/>
</dbReference>
<keyword evidence="1" id="KW-0808">Transferase</keyword>
<name>A0A1H1P5V3_9ACTN</name>
<dbReference type="InterPro" id="IPR000182">
    <property type="entry name" value="GNAT_dom"/>
</dbReference>
<evidence type="ECO:0000259" key="3">
    <source>
        <dbReference type="PROSITE" id="PS51186"/>
    </source>
</evidence>
<protein>
    <submittedName>
        <fullName evidence="4">FR47-like protein</fullName>
    </submittedName>
</protein>
<evidence type="ECO:0000313" key="4">
    <source>
        <dbReference type="EMBL" id="SDS06543.1"/>
    </source>
</evidence>
<evidence type="ECO:0000256" key="1">
    <source>
        <dbReference type="ARBA" id="ARBA00022679"/>
    </source>
</evidence>
<dbReference type="RefSeq" id="WP_231917055.1">
    <property type="nucleotide sequence ID" value="NZ_LT629757.1"/>
</dbReference>
<dbReference type="InterPro" id="IPR016181">
    <property type="entry name" value="Acyl_CoA_acyltransferase"/>
</dbReference>
<proteinExistence type="predicted"/>
<dbReference type="PROSITE" id="PS51186">
    <property type="entry name" value="GNAT"/>
    <property type="match status" value="1"/>
</dbReference>
<reference evidence="5" key="1">
    <citation type="submission" date="2016-10" db="EMBL/GenBank/DDBJ databases">
        <authorList>
            <person name="Varghese N."/>
            <person name="Submissions S."/>
        </authorList>
    </citation>
    <scope>NUCLEOTIDE SEQUENCE [LARGE SCALE GENOMIC DNA]</scope>
    <source>
        <strain evidence="5">DSM 22127</strain>
    </source>
</reference>
<dbReference type="CDD" id="cd04301">
    <property type="entry name" value="NAT_SF"/>
    <property type="match status" value="1"/>
</dbReference>
<dbReference type="PANTHER" id="PTHR43420">
    <property type="entry name" value="ACETYLTRANSFERASE"/>
    <property type="match status" value="1"/>
</dbReference>
<dbReference type="EMBL" id="LT629757">
    <property type="protein sequence ID" value="SDS06543.1"/>
    <property type="molecule type" value="Genomic_DNA"/>
</dbReference>